<reference evidence="2 3" key="1">
    <citation type="submission" date="2016-04" db="EMBL/GenBank/DDBJ databases">
        <title>Identification of putative biosynthetic pathways for the production of bioactive secondary metabolites by the marine actinomycete Kocuria kristinae RUTW2-3.</title>
        <authorList>
            <person name="Waterworth S.C."/>
            <person name="Walmsley T.A."/>
            <person name="Matongo T."/>
            <person name="Davies-Coleman M.T."/>
            <person name="Dorrington R.A."/>
        </authorList>
    </citation>
    <scope>NUCLEOTIDE SEQUENCE [LARGE SCALE GENOMIC DNA]</scope>
    <source>
        <strain evidence="2 3">RUTW4-5</strain>
    </source>
</reference>
<dbReference type="Proteomes" id="UP000092021">
    <property type="component" value="Unassembled WGS sequence"/>
</dbReference>
<protein>
    <submittedName>
        <fullName evidence="2">Uncharacterized protein</fullName>
    </submittedName>
</protein>
<sequence>MKRMPQPIRSVAEPSIAVRAQHPQQQRPQAHRPGSTRRCPRSRSSASMSRHRTVGANWDSPSAHRTG</sequence>
<gene>
    <name evidence="2" type="ORF">A5N15_00995</name>
</gene>
<evidence type="ECO:0000313" key="2">
    <source>
        <dbReference type="EMBL" id="OAX67753.1"/>
    </source>
</evidence>
<proteinExistence type="predicted"/>
<name>A0A657IW72_9MICC</name>
<feature type="compositionally biased region" description="Low complexity" evidence="1">
    <location>
        <begin position="19"/>
        <end position="33"/>
    </location>
</feature>
<accession>A0A657IW72</accession>
<dbReference type="EMBL" id="LWGZ01000076">
    <property type="protein sequence ID" value="OAX67753.1"/>
    <property type="molecule type" value="Genomic_DNA"/>
</dbReference>
<organism evidence="2 3">
    <name type="scientific">Rothia kristinae</name>
    <dbReference type="NCBI Taxonomy" id="37923"/>
    <lineage>
        <taxon>Bacteria</taxon>
        <taxon>Bacillati</taxon>
        <taxon>Actinomycetota</taxon>
        <taxon>Actinomycetes</taxon>
        <taxon>Micrococcales</taxon>
        <taxon>Micrococcaceae</taxon>
        <taxon>Rothia</taxon>
    </lineage>
</organism>
<evidence type="ECO:0000313" key="3">
    <source>
        <dbReference type="Proteomes" id="UP000092021"/>
    </source>
</evidence>
<comment type="caution">
    <text evidence="2">The sequence shown here is derived from an EMBL/GenBank/DDBJ whole genome shotgun (WGS) entry which is preliminary data.</text>
</comment>
<dbReference type="AlphaFoldDB" id="A0A657IW72"/>
<feature type="region of interest" description="Disordered" evidence="1">
    <location>
        <begin position="1"/>
        <end position="67"/>
    </location>
</feature>
<evidence type="ECO:0000256" key="1">
    <source>
        <dbReference type="SAM" id="MobiDB-lite"/>
    </source>
</evidence>